<dbReference type="OrthoDB" id="7699712at2759"/>
<accession>A0A5J4WK48</accession>
<name>A0A5J4WK48_9EUKA</name>
<dbReference type="Proteomes" id="UP000324800">
    <property type="component" value="Unassembled WGS sequence"/>
</dbReference>
<gene>
    <name evidence="1" type="ORF">EZS28_009160</name>
</gene>
<reference evidence="1 2" key="1">
    <citation type="submission" date="2019-03" db="EMBL/GenBank/DDBJ databases">
        <title>Single cell metagenomics reveals metabolic interactions within the superorganism composed of flagellate Streblomastix strix and complex community of Bacteroidetes bacteria on its surface.</title>
        <authorList>
            <person name="Treitli S.C."/>
            <person name="Kolisko M."/>
            <person name="Husnik F."/>
            <person name="Keeling P."/>
            <person name="Hampl V."/>
        </authorList>
    </citation>
    <scope>NUCLEOTIDE SEQUENCE [LARGE SCALE GENOMIC DNA]</scope>
    <source>
        <strain evidence="1">ST1C</strain>
    </source>
</reference>
<organism evidence="1 2">
    <name type="scientific">Streblomastix strix</name>
    <dbReference type="NCBI Taxonomy" id="222440"/>
    <lineage>
        <taxon>Eukaryota</taxon>
        <taxon>Metamonada</taxon>
        <taxon>Preaxostyla</taxon>
        <taxon>Oxymonadida</taxon>
        <taxon>Streblomastigidae</taxon>
        <taxon>Streblomastix</taxon>
    </lineage>
</organism>
<dbReference type="AlphaFoldDB" id="A0A5J4WK48"/>
<sequence length="236" mass="26434">MNDEELLQVSDVNSQNTHLWLSTPKAKQTSVFAGSNIKIIVPQAGEYPIGLISLVNQQKVAQGDIEFVGQFLHNQGPLERLEGQIIERFPGGSIISENNVIVNIENQIYNARDQSLIQAKNNISIKTNKLENYQKILSDNYINITSDELNNPNFQIADQFIQPRDGNKCIPDLRKLQMHKGTALAMFINLGYVSKSPIIISAAKKFEVATQSKSKYATMRDLDLLLSFIAAEQEDN</sequence>
<evidence type="ECO:0000313" key="2">
    <source>
        <dbReference type="Proteomes" id="UP000324800"/>
    </source>
</evidence>
<dbReference type="EMBL" id="SNRW01001717">
    <property type="protein sequence ID" value="KAA6395310.1"/>
    <property type="molecule type" value="Genomic_DNA"/>
</dbReference>
<comment type="caution">
    <text evidence="1">The sequence shown here is derived from an EMBL/GenBank/DDBJ whole genome shotgun (WGS) entry which is preliminary data.</text>
</comment>
<proteinExistence type="predicted"/>
<evidence type="ECO:0000313" key="1">
    <source>
        <dbReference type="EMBL" id="KAA6395310.1"/>
    </source>
</evidence>
<protein>
    <submittedName>
        <fullName evidence="1">Uncharacterized protein</fullName>
    </submittedName>
</protein>